<reference evidence="2 3" key="1">
    <citation type="submission" date="2018-09" db="EMBL/GenBank/DDBJ databases">
        <authorList>
            <person name="Grouzdev D.S."/>
            <person name="Krutkina M.S."/>
        </authorList>
    </citation>
    <scope>NUCLEOTIDE SEQUENCE [LARGE SCALE GENOMIC DNA]</scope>
    <source>
        <strain evidence="2 3">RmlP001</strain>
    </source>
</reference>
<evidence type="ECO:0000313" key="3">
    <source>
        <dbReference type="Proteomes" id="UP000289411"/>
    </source>
</evidence>
<evidence type="ECO:0000256" key="1">
    <source>
        <dbReference type="SAM" id="MobiDB-lite"/>
    </source>
</evidence>
<organism evidence="2 3">
    <name type="scientific">Lichenibacterium ramalinae</name>
    <dbReference type="NCBI Taxonomy" id="2316527"/>
    <lineage>
        <taxon>Bacteria</taxon>
        <taxon>Pseudomonadati</taxon>
        <taxon>Pseudomonadota</taxon>
        <taxon>Alphaproteobacteria</taxon>
        <taxon>Hyphomicrobiales</taxon>
        <taxon>Lichenihabitantaceae</taxon>
        <taxon>Lichenibacterium</taxon>
    </lineage>
</organism>
<dbReference type="AlphaFoldDB" id="A0A4Q2R5T9"/>
<accession>A0A4Q2R5T9</accession>
<proteinExistence type="predicted"/>
<comment type="caution">
    <text evidence="2">The sequence shown here is derived from an EMBL/GenBank/DDBJ whole genome shotgun (WGS) entry which is preliminary data.</text>
</comment>
<name>A0A4Q2R5T9_9HYPH</name>
<evidence type="ECO:0008006" key="4">
    <source>
        <dbReference type="Google" id="ProtNLM"/>
    </source>
</evidence>
<protein>
    <recommendedName>
        <fullName evidence="4">DUF2735 domain-containing protein</fullName>
    </recommendedName>
</protein>
<dbReference type="RefSeq" id="WP_129221690.1">
    <property type="nucleotide sequence ID" value="NZ_QYBC01000026.1"/>
</dbReference>
<dbReference type="EMBL" id="QYBC01000026">
    <property type="protein sequence ID" value="RYB01905.1"/>
    <property type="molecule type" value="Genomic_DNA"/>
</dbReference>
<sequence>MDRSKRDARTTGQAVAPGTEGGKVLKFTPRLPKPAFTDYGSGWYHQAAIDGADQGGSAQR</sequence>
<keyword evidence="3" id="KW-1185">Reference proteome</keyword>
<gene>
    <name evidence="2" type="ORF">D3272_23680</name>
</gene>
<reference evidence="2 3" key="2">
    <citation type="submission" date="2019-02" db="EMBL/GenBank/DDBJ databases">
        <title>'Lichenibacterium ramalinii' gen. nov. sp. nov., 'Lichenibacterium minor' gen. nov. sp. nov.</title>
        <authorList>
            <person name="Pankratov T."/>
        </authorList>
    </citation>
    <scope>NUCLEOTIDE SEQUENCE [LARGE SCALE GENOMIC DNA]</scope>
    <source>
        <strain evidence="2 3">RmlP001</strain>
    </source>
</reference>
<feature type="region of interest" description="Disordered" evidence="1">
    <location>
        <begin position="1"/>
        <end position="29"/>
    </location>
</feature>
<dbReference type="Proteomes" id="UP000289411">
    <property type="component" value="Unassembled WGS sequence"/>
</dbReference>
<evidence type="ECO:0000313" key="2">
    <source>
        <dbReference type="EMBL" id="RYB01905.1"/>
    </source>
</evidence>